<comment type="caution">
    <text evidence="3">The sequence shown here is derived from an EMBL/GenBank/DDBJ whole genome shotgun (WGS) entry which is preliminary data.</text>
</comment>
<keyword evidence="2" id="KW-0472">Membrane</keyword>
<evidence type="ECO:0000256" key="1">
    <source>
        <dbReference type="SAM" id="MobiDB-lite"/>
    </source>
</evidence>
<keyword evidence="2" id="KW-1133">Transmembrane helix</keyword>
<protein>
    <submittedName>
        <fullName evidence="3">Uncharacterized protein</fullName>
    </submittedName>
</protein>
<evidence type="ECO:0000313" key="3">
    <source>
        <dbReference type="EMBL" id="CCO36636.1"/>
    </source>
</evidence>
<gene>
    <name evidence="3" type="ORF">BN14_10778</name>
</gene>
<feature type="region of interest" description="Disordered" evidence="1">
    <location>
        <begin position="155"/>
        <end position="186"/>
    </location>
</feature>
<reference evidence="3 4" key="1">
    <citation type="journal article" date="2013" name="J. Biotechnol.">
        <title>Establishment and interpretation of the genome sequence of the phytopathogenic fungus Rhizoctonia solani AG1-IB isolate 7/3/14.</title>
        <authorList>
            <person name="Wibberg D.W."/>
            <person name="Jelonek L.J."/>
            <person name="Rupp O.R."/>
            <person name="Hennig M.H."/>
            <person name="Eikmeyer F.E."/>
            <person name="Goesmann A.G."/>
            <person name="Hartmann A.H."/>
            <person name="Borriss R.B."/>
            <person name="Grosch R.G."/>
            <person name="Puehler A.P."/>
            <person name="Schlueter A.S."/>
        </authorList>
    </citation>
    <scope>NUCLEOTIDE SEQUENCE [LARGE SCALE GENOMIC DNA]</scope>
    <source>
        <strain evidence="4">AG1-IB / isolate 7/3/14</strain>
    </source>
</reference>
<name>M5CB48_THACB</name>
<dbReference type="HOGENOM" id="CLU_539849_0_0_1"/>
<accession>M5CB48</accession>
<feature type="transmembrane region" description="Helical" evidence="2">
    <location>
        <begin position="15"/>
        <end position="34"/>
    </location>
</feature>
<dbReference type="AlphaFoldDB" id="M5CB48"/>
<feature type="region of interest" description="Disordered" evidence="1">
    <location>
        <begin position="113"/>
        <end position="134"/>
    </location>
</feature>
<feature type="region of interest" description="Disordered" evidence="1">
    <location>
        <begin position="293"/>
        <end position="332"/>
    </location>
</feature>
<evidence type="ECO:0000313" key="4">
    <source>
        <dbReference type="Proteomes" id="UP000012065"/>
    </source>
</evidence>
<keyword evidence="2" id="KW-0812">Transmembrane</keyword>
<feature type="compositionally biased region" description="Low complexity" evidence="1">
    <location>
        <begin position="162"/>
        <end position="173"/>
    </location>
</feature>
<proteinExistence type="predicted"/>
<organism evidence="3 4">
    <name type="scientific">Thanatephorus cucumeris (strain AG1-IB / isolate 7/3/14)</name>
    <name type="common">Lettuce bottom rot fungus</name>
    <name type="synonym">Rhizoctonia solani</name>
    <dbReference type="NCBI Taxonomy" id="1108050"/>
    <lineage>
        <taxon>Eukaryota</taxon>
        <taxon>Fungi</taxon>
        <taxon>Dikarya</taxon>
        <taxon>Basidiomycota</taxon>
        <taxon>Agaricomycotina</taxon>
        <taxon>Agaricomycetes</taxon>
        <taxon>Cantharellales</taxon>
        <taxon>Ceratobasidiaceae</taxon>
        <taxon>Rhizoctonia</taxon>
        <taxon>Rhizoctonia solani AG-1</taxon>
    </lineage>
</organism>
<evidence type="ECO:0000256" key="2">
    <source>
        <dbReference type="SAM" id="Phobius"/>
    </source>
</evidence>
<dbReference type="EMBL" id="CAOJ01016251">
    <property type="protein sequence ID" value="CCO36636.1"/>
    <property type="molecule type" value="Genomic_DNA"/>
</dbReference>
<dbReference type="Proteomes" id="UP000012065">
    <property type="component" value="Unassembled WGS sequence"/>
</dbReference>
<sequence length="500" mass="55028">MFVLSIYRSPMRSDFAWRVVAVLICLLSICLWHLPNRTKFARLLSTILDEYCEALTVLMEAVDRLFVLRGYDSHAVPSEYSLDTPRPGSIPEQTNNTLHLSQFIVHTDIISHSEAPNGEPQSGDRVSDQDSSIGDPGYSISASVVCFDSRLPSLPHNEPKKAPATSVASVSSPTPKPRPEAKHERVRKYANMRTLKLPRSPYRSIRPFSQNESMVRQANERAAIEECERETYCARELAGDGIFMHRPTTRARAEPGVIEFCHVVRQTRRETAVGPISLSWRHRRAATVPTIRVSEPGESDALVSGPSTHHSSSSSIQAPHTPARAQLKPLRGPPSEWALTSVLGSPDDESTVYHTHFNESSLKHNLKYKHQSQANRAQGLGKNRTSMSDWLAAIGAGSNSLVADDVAAKAGPVLRASPMLSGVCTPRFSPTYSTSDSSGPTTPIEGLYLPRSVIEDMRETGTSGDRRSRARCSYLGQGHEDVVAPMIPEELWTDEIGVAC</sequence>